<dbReference type="PANTHER" id="PTHR30250">
    <property type="entry name" value="PST FAMILY PREDICTED COLANIC ACID TRANSPORTER"/>
    <property type="match status" value="1"/>
</dbReference>
<evidence type="ECO:0000256" key="6">
    <source>
        <dbReference type="SAM" id="Phobius"/>
    </source>
</evidence>
<evidence type="ECO:0000256" key="4">
    <source>
        <dbReference type="ARBA" id="ARBA00022989"/>
    </source>
</evidence>
<sequence length="348" mass="37831">TFTRSGLIGWTFVEIGVLIAGFIARMLVAHHLWPTMRLGIRHVRRSAFVSLFSLGGKMFVYQVMTLIGTKAHPLIITQFFGPGGVALYTPGIGLAKLADRFVLTLRSQLFPLATGYHATGNTKQLHSVLIRGTKYTFLMGIGAYVILAVFAAPVMRLWLGRSLGEDYRIVAWVMAGWCIFRLLASSGGTQGAVLLGMNRVGFLVVVWTIMGIVGVLGSIWLVGFTSMGIVGTVVPGVVSLLILRPILVVYTCRTCGLSVRRYLREAYFGPSIVLGILVVSALAMRLLIDPWSLFAVGACMVAAGALWIPLCWWIAFDDEDRQRFAGLFGRILAKAGIKRGPKPATGPV</sequence>
<keyword evidence="4 6" id="KW-1133">Transmembrane helix</keyword>
<feature type="transmembrane region" description="Helical" evidence="6">
    <location>
        <begin position="227"/>
        <end position="247"/>
    </location>
</feature>
<dbReference type="Pfam" id="PF13440">
    <property type="entry name" value="Polysacc_synt_3"/>
    <property type="match status" value="1"/>
</dbReference>
<dbReference type="InterPro" id="IPR050833">
    <property type="entry name" value="Poly_Biosynth_Transport"/>
</dbReference>
<dbReference type="GO" id="GO:0005886">
    <property type="term" value="C:plasma membrane"/>
    <property type="evidence" value="ECO:0007669"/>
    <property type="project" value="UniProtKB-SubCell"/>
</dbReference>
<feature type="transmembrane region" description="Helical" evidence="6">
    <location>
        <begin position="294"/>
        <end position="315"/>
    </location>
</feature>
<gene>
    <name evidence="7" type="ORF">LCGC14_3085910</name>
</gene>
<feature type="transmembrane region" description="Helical" evidence="6">
    <location>
        <begin position="135"/>
        <end position="157"/>
    </location>
</feature>
<dbReference type="EMBL" id="LAZR01066052">
    <property type="protein sequence ID" value="KKK54322.1"/>
    <property type="molecule type" value="Genomic_DNA"/>
</dbReference>
<organism evidence="7">
    <name type="scientific">marine sediment metagenome</name>
    <dbReference type="NCBI Taxonomy" id="412755"/>
    <lineage>
        <taxon>unclassified sequences</taxon>
        <taxon>metagenomes</taxon>
        <taxon>ecological metagenomes</taxon>
    </lineage>
</organism>
<protein>
    <recommendedName>
        <fullName evidence="8">Polysaccharide biosynthesis protein C-terminal domain-containing protein</fullName>
    </recommendedName>
</protein>
<evidence type="ECO:0000256" key="1">
    <source>
        <dbReference type="ARBA" id="ARBA00004651"/>
    </source>
</evidence>
<feature type="non-terminal residue" evidence="7">
    <location>
        <position position="348"/>
    </location>
</feature>
<evidence type="ECO:0000256" key="2">
    <source>
        <dbReference type="ARBA" id="ARBA00022475"/>
    </source>
</evidence>
<dbReference type="PANTHER" id="PTHR30250:SF26">
    <property type="entry name" value="PSMA PROTEIN"/>
    <property type="match status" value="1"/>
</dbReference>
<keyword evidence="5 6" id="KW-0472">Membrane</keyword>
<name>A0A0F8WBT4_9ZZZZ</name>
<feature type="transmembrane region" description="Helical" evidence="6">
    <location>
        <begin position="200"/>
        <end position="221"/>
    </location>
</feature>
<accession>A0A0F8WBT4</accession>
<evidence type="ECO:0000313" key="7">
    <source>
        <dbReference type="EMBL" id="KKK54322.1"/>
    </source>
</evidence>
<comment type="subcellular location">
    <subcellularLocation>
        <location evidence="1">Cell membrane</location>
        <topology evidence="1">Multi-pass membrane protein</topology>
    </subcellularLocation>
</comment>
<proteinExistence type="predicted"/>
<feature type="transmembrane region" description="Helical" evidence="6">
    <location>
        <begin position="79"/>
        <end position="98"/>
    </location>
</feature>
<keyword evidence="2" id="KW-1003">Cell membrane</keyword>
<feature type="non-terminal residue" evidence="7">
    <location>
        <position position="1"/>
    </location>
</feature>
<evidence type="ECO:0008006" key="8">
    <source>
        <dbReference type="Google" id="ProtNLM"/>
    </source>
</evidence>
<feature type="transmembrane region" description="Helical" evidence="6">
    <location>
        <begin position="6"/>
        <end position="28"/>
    </location>
</feature>
<reference evidence="7" key="1">
    <citation type="journal article" date="2015" name="Nature">
        <title>Complex archaea that bridge the gap between prokaryotes and eukaryotes.</title>
        <authorList>
            <person name="Spang A."/>
            <person name="Saw J.H."/>
            <person name="Jorgensen S.L."/>
            <person name="Zaremba-Niedzwiedzka K."/>
            <person name="Martijn J."/>
            <person name="Lind A.E."/>
            <person name="van Eijk R."/>
            <person name="Schleper C."/>
            <person name="Guy L."/>
            <person name="Ettema T.J."/>
        </authorList>
    </citation>
    <scope>NUCLEOTIDE SEQUENCE</scope>
</reference>
<feature type="transmembrane region" description="Helical" evidence="6">
    <location>
        <begin position="169"/>
        <end position="188"/>
    </location>
</feature>
<comment type="caution">
    <text evidence="7">The sequence shown here is derived from an EMBL/GenBank/DDBJ whole genome shotgun (WGS) entry which is preliminary data.</text>
</comment>
<feature type="transmembrane region" description="Helical" evidence="6">
    <location>
        <begin position="267"/>
        <end position="288"/>
    </location>
</feature>
<evidence type="ECO:0000256" key="3">
    <source>
        <dbReference type="ARBA" id="ARBA00022692"/>
    </source>
</evidence>
<dbReference type="AlphaFoldDB" id="A0A0F8WBT4"/>
<evidence type="ECO:0000256" key="5">
    <source>
        <dbReference type="ARBA" id="ARBA00023136"/>
    </source>
</evidence>
<keyword evidence="3 6" id="KW-0812">Transmembrane</keyword>